<feature type="domain" description="DUF4136" evidence="2">
    <location>
        <begin position="57"/>
        <end position="194"/>
    </location>
</feature>
<dbReference type="OrthoDB" id="7428103at2"/>
<dbReference type="Pfam" id="PF13590">
    <property type="entry name" value="DUF4136"/>
    <property type="match status" value="1"/>
</dbReference>
<evidence type="ECO:0000313" key="4">
    <source>
        <dbReference type="Proteomes" id="UP000473531"/>
    </source>
</evidence>
<name>A0A6L7GIV8_9SPHN</name>
<dbReference type="Proteomes" id="UP000473531">
    <property type="component" value="Unassembled WGS sequence"/>
</dbReference>
<evidence type="ECO:0000259" key="2">
    <source>
        <dbReference type="Pfam" id="PF13590"/>
    </source>
</evidence>
<dbReference type="PROSITE" id="PS51257">
    <property type="entry name" value="PROKAR_LIPOPROTEIN"/>
    <property type="match status" value="1"/>
</dbReference>
<organism evidence="3 4">
    <name type="scientific">Allopontixanthobacter confluentis</name>
    <dbReference type="NCBI Taxonomy" id="1849021"/>
    <lineage>
        <taxon>Bacteria</taxon>
        <taxon>Pseudomonadati</taxon>
        <taxon>Pseudomonadota</taxon>
        <taxon>Alphaproteobacteria</taxon>
        <taxon>Sphingomonadales</taxon>
        <taxon>Erythrobacteraceae</taxon>
        <taxon>Allopontixanthobacter</taxon>
    </lineage>
</organism>
<dbReference type="InterPro" id="IPR025411">
    <property type="entry name" value="DUF4136"/>
</dbReference>
<keyword evidence="4" id="KW-1185">Reference proteome</keyword>
<keyword evidence="1" id="KW-0732">Signal</keyword>
<evidence type="ECO:0000313" key="3">
    <source>
        <dbReference type="EMBL" id="MXP15525.1"/>
    </source>
</evidence>
<gene>
    <name evidence="3" type="ORF">GRI44_12260</name>
</gene>
<feature type="signal peptide" evidence="1">
    <location>
        <begin position="1"/>
        <end position="25"/>
    </location>
</feature>
<sequence>MNFRHIGTFALAALGGLSVAGCATGAAGPVEVTRFHQPETLARLGNSTIFIDSAPGLEMSSLELSPYKAAVAQELVRLGYREVPRAEAAQIAQVDLERFTRDAGPQRSPVSVGVGGSTGGYRSGVGLGIGINLGGNKSREETGTALAVSIRDSATGDALWEGRANFSVSAASPLAATAANASIIADALFREFPGNNGETIEITPKK</sequence>
<reference evidence="3 4" key="1">
    <citation type="submission" date="2019-12" db="EMBL/GenBank/DDBJ databases">
        <title>Genomic-based taxomic classification of the family Erythrobacteraceae.</title>
        <authorList>
            <person name="Xu L."/>
        </authorList>
    </citation>
    <scope>NUCLEOTIDE SEQUENCE [LARGE SCALE GENOMIC DNA]</scope>
    <source>
        <strain evidence="3 4">KCTC 52259</strain>
    </source>
</reference>
<comment type="caution">
    <text evidence="3">The sequence shown here is derived from an EMBL/GenBank/DDBJ whole genome shotgun (WGS) entry which is preliminary data.</text>
</comment>
<dbReference type="AlphaFoldDB" id="A0A6L7GIV8"/>
<evidence type="ECO:0000256" key="1">
    <source>
        <dbReference type="SAM" id="SignalP"/>
    </source>
</evidence>
<dbReference type="EMBL" id="WTYU01000002">
    <property type="protein sequence ID" value="MXP15525.1"/>
    <property type="molecule type" value="Genomic_DNA"/>
</dbReference>
<proteinExistence type="predicted"/>
<dbReference type="RefSeq" id="WP_160602031.1">
    <property type="nucleotide sequence ID" value="NZ_WTYU01000002.1"/>
</dbReference>
<feature type="chain" id="PRO_5027021115" description="DUF4136 domain-containing protein" evidence="1">
    <location>
        <begin position="26"/>
        <end position="206"/>
    </location>
</feature>
<accession>A0A6L7GIV8</accession>
<protein>
    <recommendedName>
        <fullName evidence="2">DUF4136 domain-containing protein</fullName>
    </recommendedName>
</protein>